<dbReference type="EMBL" id="JACHOT010000012">
    <property type="protein sequence ID" value="MBB4653324.1"/>
    <property type="molecule type" value="Genomic_DNA"/>
</dbReference>
<gene>
    <name evidence="1" type="ORF">GGQ99_005114</name>
</gene>
<sequence length="63" mass="7454">MHDQLDETAEIYRVFGDFLHEVPEAEPAVRKVWRIARMREVRERAEMRHAAVPVEHQDQGDEA</sequence>
<dbReference type="RefSeq" id="WP_183264662.1">
    <property type="nucleotide sequence ID" value="NZ_BAAAVZ010000017.1"/>
</dbReference>
<evidence type="ECO:0000313" key="2">
    <source>
        <dbReference type="Proteomes" id="UP000539538"/>
    </source>
</evidence>
<dbReference type="Proteomes" id="UP000539538">
    <property type="component" value="Unassembled WGS sequence"/>
</dbReference>
<accession>A0ABR6LAR7</accession>
<reference evidence="1 2" key="1">
    <citation type="submission" date="2020-08" db="EMBL/GenBank/DDBJ databases">
        <title>Genomic Encyclopedia of Type Strains, Phase IV (KMG-IV): sequencing the most valuable type-strain genomes for metagenomic binning, comparative biology and taxonomic classification.</title>
        <authorList>
            <person name="Goeker M."/>
        </authorList>
    </citation>
    <scope>NUCLEOTIDE SEQUENCE [LARGE SCALE GENOMIC DNA]</scope>
    <source>
        <strain evidence="1 2">DSM 7050</strain>
    </source>
</reference>
<proteinExistence type="predicted"/>
<evidence type="ECO:0000313" key="1">
    <source>
        <dbReference type="EMBL" id="MBB4653324.1"/>
    </source>
</evidence>
<keyword evidence="2" id="KW-1185">Reference proteome</keyword>
<comment type="caution">
    <text evidence="1">The sequence shown here is derived from an EMBL/GenBank/DDBJ whole genome shotgun (WGS) entry which is preliminary data.</text>
</comment>
<organism evidence="1 2">
    <name type="scientific">Aminobacter niigataensis</name>
    <dbReference type="NCBI Taxonomy" id="83265"/>
    <lineage>
        <taxon>Bacteria</taxon>
        <taxon>Pseudomonadati</taxon>
        <taxon>Pseudomonadota</taxon>
        <taxon>Alphaproteobacteria</taxon>
        <taxon>Hyphomicrobiales</taxon>
        <taxon>Phyllobacteriaceae</taxon>
        <taxon>Aminobacter</taxon>
    </lineage>
</organism>
<protein>
    <submittedName>
        <fullName evidence="1">Uncharacterized protein</fullName>
    </submittedName>
</protein>
<name>A0ABR6LAR7_9HYPH</name>